<evidence type="ECO:0000256" key="12">
    <source>
        <dbReference type="ARBA" id="ARBA00023157"/>
    </source>
</evidence>
<comment type="function">
    <text evidence="13">Involved in the digestion of the blood meal.</text>
</comment>
<dbReference type="OrthoDB" id="3626597at2759"/>
<keyword evidence="18" id="KW-1185">Reference proteome</keyword>
<evidence type="ECO:0000256" key="7">
    <source>
        <dbReference type="ARBA" id="ARBA00022723"/>
    </source>
</evidence>
<dbReference type="SUPFAM" id="SSF53187">
    <property type="entry name" value="Zn-dependent exopeptidases"/>
    <property type="match status" value="1"/>
</dbReference>
<dbReference type="SMART" id="SM00631">
    <property type="entry name" value="Zn_pept"/>
    <property type="match status" value="1"/>
</dbReference>
<evidence type="ECO:0000256" key="13">
    <source>
        <dbReference type="ARBA" id="ARBA00057299"/>
    </source>
</evidence>
<dbReference type="InterPro" id="IPR057246">
    <property type="entry name" value="CARBOXYPEPT_ZN_1"/>
</dbReference>
<evidence type="ECO:0000256" key="6">
    <source>
        <dbReference type="ARBA" id="ARBA00022670"/>
    </source>
</evidence>
<keyword evidence="10" id="KW-0862">Zinc</keyword>
<dbReference type="InterPro" id="IPR036990">
    <property type="entry name" value="M14A-like_propep"/>
</dbReference>
<dbReference type="InterPro" id="IPR057247">
    <property type="entry name" value="CARBOXYPEPT_ZN_2"/>
</dbReference>
<dbReference type="FunFam" id="3.40.630.10:FF:000040">
    <property type="entry name" value="zinc carboxypeptidase"/>
    <property type="match status" value="1"/>
</dbReference>
<evidence type="ECO:0000313" key="18">
    <source>
        <dbReference type="Proteomes" id="UP000215335"/>
    </source>
</evidence>
<keyword evidence="7" id="KW-0479">Metal-binding</keyword>
<feature type="domain" description="Peptidase M14" evidence="16">
    <location>
        <begin position="135"/>
        <end position="427"/>
    </location>
</feature>
<keyword evidence="11" id="KW-0482">Metalloprotease</keyword>
<evidence type="ECO:0000256" key="3">
    <source>
        <dbReference type="ARBA" id="ARBA00005988"/>
    </source>
</evidence>
<comment type="subcellular location">
    <subcellularLocation>
        <location evidence="2">Secreted</location>
    </subcellularLocation>
</comment>
<gene>
    <name evidence="17" type="ORF">TSAR_003457</name>
</gene>
<dbReference type="SUPFAM" id="SSF54897">
    <property type="entry name" value="Protease propeptides/inhibitors"/>
    <property type="match status" value="1"/>
</dbReference>
<evidence type="ECO:0000256" key="2">
    <source>
        <dbReference type="ARBA" id="ARBA00004613"/>
    </source>
</evidence>
<dbReference type="Pfam" id="PF00246">
    <property type="entry name" value="Peptidase_M14"/>
    <property type="match status" value="1"/>
</dbReference>
<dbReference type="GO" id="GO:0006508">
    <property type="term" value="P:proteolysis"/>
    <property type="evidence" value="ECO:0007669"/>
    <property type="project" value="UniProtKB-KW"/>
</dbReference>
<dbReference type="InterPro" id="IPR000834">
    <property type="entry name" value="Peptidase_M14"/>
</dbReference>
<reference evidence="17 18" key="1">
    <citation type="journal article" date="2017" name="Curr. Biol.">
        <title>The Evolution of Venom by Co-option of Single-Copy Genes.</title>
        <authorList>
            <person name="Martinson E.O."/>
            <person name="Mrinalini"/>
            <person name="Kelkar Y.D."/>
            <person name="Chang C.H."/>
            <person name="Werren J.H."/>
        </authorList>
    </citation>
    <scope>NUCLEOTIDE SEQUENCE [LARGE SCALE GENOMIC DNA]</scope>
    <source>
        <strain evidence="17 18">Alberta</strain>
        <tissue evidence="17">Whole body</tissue>
    </source>
</reference>
<dbReference type="Gene3D" id="3.30.70.340">
    <property type="entry name" value="Metallocarboxypeptidase-like"/>
    <property type="match status" value="1"/>
</dbReference>
<keyword evidence="8 15" id="KW-0732">Signal</keyword>
<name>A0A232EGG7_9HYME</name>
<dbReference type="PROSITE" id="PS00132">
    <property type="entry name" value="CARBOXYPEPT_ZN_1"/>
    <property type="match status" value="1"/>
</dbReference>
<comment type="caution">
    <text evidence="17">The sequence shown here is derived from an EMBL/GenBank/DDBJ whole genome shotgun (WGS) entry which is preliminary data.</text>
</comment>
<dbReference type="PANTHER" id="PTHR11705:SF153">
    <property type="entry name" value="ZINC CARBOXYPEPTIDASE A 1-LIKE PROTEIN"/>
    <property type="match status" value="1"/>
</dbReference>
<feature type="active site" description="Proton donor/acceptor" evidence="14">
    <location>
        <position position="393"/>
    </location>
</feature>
<dbReference type="GO" id="GO:0008270">
    <property type="term" value="F:zinc ion binding"/>
    <property type="evidence" value="ECO:0007669"/>
    <property type="project" value="InterPro"/>
</dbReference>
<evidence type="ECO:0000256" key="1">
    <source>
        <dbReference type="ARBA" id="ARBA00001947"/>
    </source>
</evidence>
<evidence type="ECO:0000256" key="10">
    <source>
        <dbReference type="ARBA" id="ARBA00022833"/>
    </source>
</evidence>
<accession>A0A232EGG7</accession>
<keyword evidence="12" id="KW-1015">Disulfide bond</keyword>
<keyword evidence="4" id="KW-0964">Secreted</keyword>
<comment type="similarity">
    <text evidence="3 14">Belongs to the peptidase M14 family.</text>
</comment>
<evidence type="ECO:0000256" key="11">
    <source>
        <dbReference type="ARBA" id="ARBA00023049"/>
    </source>
</evidence>
<dbReference type="CDD" id="cd03860">
    <property type="entry name" value="M14_CP_A-B_like"/>
    <property type="match status" value="1"/>
</dbReference>
<dbReference type="Gene3D" id="3.40.630.10">
    <property type="entry name" value="Zn peptidases"/>
    <property type="match status" value="1"/>
</dbReference>
<evidence type="ECO:0000256" key="15">
    <source>
        <dbReference type="SAM" id="SignalP"/>
    </source>
</evidence>
<dbReference type="PROSITE" id="PS52035">
    <property type="entry name" value="PEPTIDASE_M14"/>
    <property type="match status" value="1"/>
</dbReference>
<dbReference type="Pfam" id="PF02244">
    <property type="entry name" value="Propep_M14"/>
    <property type="match status" value="1"/>
</dbReference>
<keyword evidence="6" id="KW-0645">Protease</keyword>
<dbReference type="AlphaFoldDB" id="A0A232EGG7"/>
<proteinExistence type="inferred from homology"/>
<evidence type="ECO:0000256" key="8">
    <source>
        <dbReference type="ARBA" id="ARBA00022729"/>
    </source>
</evidence>
<organism evidence="17 18">
    <name type="scientific">Trichomalopsis sarcophagae</name>
    <dbReference type="NCBI Taxonomy" id="543379"/>
    <lineage>
        <taxon>Eukaryota</taxon>
        <taxon>Metazoa</taxon>
        <taxon>Ecdysozoa</taxon>
        <taxon>Arthropoda</taxon>
        <taxon>Hexapoda</taxon>
        <taxon>Insecta</taxon>
        <taxon>Pterygota</taxon>
        <taxon>Neoptera</taxon>
        <taxon>Endopterygota</taxon>
        <taxon>Hymenoptera</taxon>
        <taxon>Apocrita</taxon>
        <taxon>Proctotrupomorpha</taxon>
        <taxon>Chalcidoidea</taxon>
        <taxon>Pteromalidae</taxon>
        <taxon>Pteromalinae</taxon>
        <taxon>Trichomalopsis</taxon>
    </lineage>
</organism>
<dbReference type="InterPro" id="IPR003146">
    <property type="entry name" value="M14A_act_pep"/>
</dbReference>
<evidence type="ECO:0000256" key="14">
    <source>
        <dbReference type="PROSITE-ProRule" id="PRU01379"/>
    </source>
</evidence>
<evidence type="ECO:0000256" key="9">
    <source>
        <dbReference type="ARBA" id="ARBA00022801"/>
    </source>
</evidence>
<feature type="chain" id="PRO_5013053854" description="Peptidase M14 domain-containing protein" evidence="15">
    <location>
        <begin position="22"/>
        <end position="436"/>
    </location>
</feature>
<feature type="signal peptide" evidence="15">
    <location>
        <begin position="1"/>
        <end position="21"/>
    </location>
</feature>
<dbReference type="GO" id="GO:0004181">
    <property type="term" value="F:metallocarboxypeptidase activity"/>
    <property type="evidence" value="ECO:0007669"/>
    <property type="project" value="InterPro"/>
</dbReference>
<evidence type="ECO:0000313" key="17">
    <source>
        <dbReference type="EMBL" id="OXU17455.1"/>
    </source>
</evidence>
<keyword evidence="5" id="KW-0121">Carboxypeptidase</keyword>
<comment type="cofactor">
    <cofactor evidence="1">
        <name>Zn(2+)</name>
        <dbReference type="ChEBI" id="CHEBI:29105"/>
    </cofactor>
</comment>
<sequence>MEWDKMLRTVVFVALVALATSEKVTFEDYKVFRVIPSSEEQLDLLKHLEGLNEGITVERTKINPKKNRPPQFSFWAEPSRVFQPADVMVAPSQLDEFTKLMDASDILYETYVQDVQNLIDNENPKTRSGSFGWTQYHTLEEIYAWLESLAKQYPGKVEVVNAGKTSQGRVIKGVKLSFGANKPGVFIEGGIHAREWISPATVTYLLNQFLTSKDLRVRKLAEAHDWYIFPNFNPDGYAHTHNTNRMWRKTLSKTPGSSCLGADANRNWDFQWMSGGASQNPCAETYAGAGAFSEPETKSMAAYIKSLSGKLFAYISFHSYSQLLLFPYGHTTKHLDNHDESKAMGLKAINALSERYGTKYVTGNIAETIYIASGSSMDWVKANLKVPVSFTYELRDTGRHGFVLPADQIVPNGEEILDSFLAMFDEALKFGYPKKQ</sequence>
<evidence type="ECO:0000256" key="5">
    <source>
        <dbReference type="ARBA" id="ARBA00022645"/>
    </source>
</evidence>
<protein>
    <recommendedName>
        <fullName evidence="16">Peptidase M14 domain-containing protein</fullName>
    </recommendedName>
</protein>
<keyword evidence="9" id="KW-0378">Hydrolase</keyword>
<dbReference type="PRINTS" id="PR00765">
    <property type="entry name" value="CRBOXYPTASEA"/>
</dbReference>
<dbReference type="PANTHER" id="PTHR11705">
    <property type="entry name" value="PROTEASE FAMILY M14 CARBOXYPEPTIDASE A,B"/>
    <property type="match status" value="1"/>
</dbReference>
<dbReference type="PROSITE" id="PS00133">
    <property type="entry name" value="CARBOXYPEPT_ZN_2"/>
    <property type="match status" value="1"/>
</dbReference>
<dbReference type="EMBL" id="NNAY01004759">
    <property type="protein sequence ID" value="OXU17455.1"/>
    <property type="molecule type" value="Genomic_DNA"/>
</dbReference>
<evidence type="ECO:0000256" key="4">
    <source>
        <dbReference type="ARBA" id="ARBA00022525"/>
    </source>
</evidence>
<evidence type="ECO:0000259" key="16">
    <source>
        <dbReference type="PROSITE" id="PS52035"/>
    </source>
</evidence>
<dbReference type="GO" id="GO:0005615">
    <property type="term" value="C:extracellular space"/>
    <property type="evidence" value="ECO:0007669"/>
    <property type="project" value="TreeGrafter"/>
</dbReference>
<dbReference type="Proteomes" id="UP000215335">
    <property type="component" value="Unassembled WGS sequence"/>
</dbReference>
<dbReference type="STRING" id="543379.A0A232EGG7"/>